<keyword evidence="3" id="KW-1185">Reference proteome</keyword>
<name>A0A6V8LK93_9ACTN</name>
<proteinExistence type="predicted"/>
<evidence type="ECO:0000313" key="3">
    <source>
        <dbReference type="Proteomes" id="UP000482960"/>
    </source>
</evidence>
<organism evidence="2 3">
    <name type="scientific">Phytohabitans rumicis</name>
    <dbReference type="NCBI Taxonomy" id="1076125"/>
    <lineage>
        <taxon>Bacteria</taxon>
        <taxon>Bacillati</taxon>
        <taxon>Actinomycetota</taxon>
        <taxon>Actinomycetes</taxon>
        <taxon>Micromonosporales</taxon>
        <taxon>Micromonosporaceae</taxon>
    </lineage>
</organism>
<protein>
    <submittedName>
        <fullName evidence="2">Uncharacterized protein</fullName>
    </submittedName>
</protein>
<accession>A0A6V8LK93</accession>
<sequence>MKDGETFIEVLISDSTPIDADARVRWLMRAVGHEVSEDHAVRSEGFVARQKARLRGKAGRPERPAHRDALGHGADPRLDRLSPHDEGHRAEVRILLKLLSTDAAAKEAIEVELGLLLDELGITHPDAADPDRRHGGHRLELLNLAGLNLTADELKALDPFLEENPDWRSDERRLSHLAATGEVGTVRLGDGTTVPVRVSKGTRAGRGFRVEPATPRMVDGIPVRDADGRVVMEPAKIIFDKGAQILKVARRALTRLALETEPSVFGPRPPAPKRVREAARLAAALAAATPAIQEGLDKVGAELLGPHPADERPTVRIRTGIGDIAMELQFGALPDGQAYRVEVATPLGAETELRARVIITNAKGMTRALIAAAIAEAVTQGVLTLREYGPVGLLAAVEQVLRAGKLDQRAVEALLATAAQAARIGQPDHVVRFLAAAQVLTDQGGSHQRVKALRRWLAEMGHPDLLSRMFDTRSKADPDEVLSFLQMALDMAAERFTPSSVSGALIRDGELRVEIGGKLHHLPIKVVESGQREFAVRLVADPDVDGGYRVEVREDASAPVLQIEAAGVLAEFASLMAHVESGEALDEPAKRRANGAAHRARVEALAVYYRMANKGQRLLIERYVQATTPVGSGRVLLRLRESTGSGRFRAGKPLTADRPDVRVHGHHMYRRIVQTFGSAGNTLSVGPEFGRDPVGMWTSVLSGLAGNVFQGNADARLGKPLSHTRLMDNPSAELAKTPDEPPGPSKGDPFSDNLNKRVPAAVSASLVALAVQLAGGDVAKAGLGGSVTFLASITQAVADKLADPLEFTAVDNRKDLEKAEPDTARNRLAENLLHRIWRLNEAEGTPGQQTLDELESSLDGIDKAIEGAQAEVDSKLAELRWRHGLTPQLVRTLWNNTGGKVTRWRFAPPPSGPTYDLGLPKATARPFANPLRVGFQQGVMQVPSLVLGFFTTPALLIANMWMQVGRGLGYGYEWTSLSARQADDASAVAAARALAQLRLARAMILQMLNEGDARPRLTDPDAQLRSALAQIMRQIQTDRARGIPRDESNRSQARKHVLGFIGGVILAKLFVPDIPAGPTQPAGEGGNDLVWLAGQLIYTAFYIVGEGAMRLVNPILKQIDADAQLRAQADRLPLADQEIAADVRALSERIGQVTDQIKPRPRPAPDVPGGPMAKTGRSLIRTALAGGRLVRGHVALRPGDNPVGRVWLGRVDGRAVDRLVKHVRILARVAALAATNDRVPVGLAPAIMRPYVHRQLELLGLLTEQAGASARWTAVVNDVKTRYGIDLDTYTEVTNLRGNPAQNPIVKALDVMVRNGWSTSNPNVPAASAICAPSAPTAYA</sequence>
<dbReference type="Proteomes" id="UP000482960">
    <property type="component" value="Unassembled WGS sequence"/>
</dbReference>
<dbReference type="EMBL" id="BLPG01000001">
    <property type="protein sequence ID" value="GFJ95361.1"/>
    <property type="molecule type" value="Genomic_DNA"/>
</dbReference>
<feature type="region of interest" description="Disordered" evidence="1">
    <location>
        <begin position="732"/>
        <end position="754"/>
    </location>
</feature>
<evidence type="ECO:0000256" key="1">
    <source>
        <dbReference type="SAM" id="MobiDB-lite"/>
    </source>
</evidence>
<reference evidence="2 3" key="1">
    <citation type="submission" date="2020-03" db="EMBL/GenBank/DDBJ databases">
        <title>Whole genome shotgun sequence of Phytohabitans rumicis NBRC 108638.</title>
        <authorList>
            <person name="Komaki H."/>
            <person name="Tamura T."/>
        </authorList>
    </citation>
    <scope>NUCLEOTIDE SEQUENCE [LARGE SCALE GENOMIC DNA]</scope>
    <source>
        <strain evidence="2 3">NBRC 108638</strain>
    </source>
</reference>
<feature type="compositionally biased region" description="Basic and acidic residues" evidence="1">
    <location>
        <begin position="59"/>
        <end position="84"/>
    </location>
</feature>
<reference evidence="2 3" key="2">
    <citation type="submission" date="2020-03" db="EMBL/GenBank/DDBJ databases">
        <authorList>
            <person name="Ichikawa N."/>
            <person name="Kimura A."/>
            <person name="Kitahashi Y."/>
            <person name="Uohara A."/>
        </authorList>
    </citation>
    <scope>NUCLEOTIDE SEQUENCE [LARGE SCALE GENOMIC DNA]</scope>
    <source>
        <strain evidence="2 3">NBRC 108638</strain>
    </source>
</reference>
<evidence type="ECO:0000313" key="2">
    <source>
        <dbReference type="EMBL" id="GFJ95361.1"/>
    </source>
</evidence>
<comment type="caution">
    <text evidence="2">The sequence shown here is derived from an EMBL/GenBank/DDBJ whole genome shotgun (WGS) entry which is preliminary data.</text>
</comment>
<feature type="region of interest" description="Disordered" evidence="1">
    <location>
        <begin position="52"/>
        <end position="84"/>
    </location>
</feature>
<gene>
    <name evidence="2" type="ORF">Prum_090030</name>
</gene>